<dbReference type="GO" id="GO:0016538">
    <property type="term" value="F:cyclin-dependent protein serine/threonine kinase regulator activity"/>
    <property type="evidence" value="ECO:0007669"/>
    <property type="project" value="InterPro"/>
</dbReference>
<dbReference type="VEuPathDB" id="FungiDB:AMAG_03319"/>
<dbReference type="AlphaFoldDB" id="A0A0L0S947"/>
<dbReference type="InterPro" id="IPR006671">
    <property type="entry name" value="Cyclin_N"/>
</dbReference>
<protein>
    <recommendedName>
        <fullName evidence="2">Cyclin-like domain-containing protein</fullName>
    </recommendedName>
</protein>
<dbReference type="OrthoDB" id="10264655at2759"/>
<reference evidence="4" key="2">
    <citation type="submission" date="2009-11" db="EMBL/GenBank/DDBJ databases">
        <title>The Genome Sequence of Allomyces macrogynus strain ATCC 38327.</title>
        <authorList>
            <consortium name="The Broad Institute Genome Sequencing Platform"/>
            <person name="Russ C."/>
            <person name="Cuomo C."/>
            <person name="Shea T."/>
            <person name="Young S.K."/>
            <person name="Zeng Q."/>
            <person name="Koehrsen M."/>
            <person name="Haas B."/>
            <person name="Borodovsky M."/>
            <person name="Guigo R."/>
            <person name="Alvarado L."/>
            <person name="Berlin A."/>
            <person name="Borenstein D."/>
            <person name="Chen Z."/>
            <person name="Engels R."/>
            <person name="Freedman E."/>
            <person name="Gellesch M."/>
            <person name="Goldberg J."/>
            <person name="Griggs A."/>
            <person name="Gujja S."/>
            <person name="Heiman D."/>
            <person name="Hepburn T."/>
            <person name="Howarth C."/>
            <person name="Jen D."/>
            <person name="Larson L."/>
            <person name="Lewis B."/>
            <person name="Mehta T."/>
            <person name="Park D."/>
            <person name="Pearson M."/>
            <person name="Roberts A."/>
            <person name="Saif S."/>
            <person name="Shenoy N."/>
            <person name="Sisk P."/>
            <person name="Stolte C."/>
            <person name="Sykes S."/>
            <person name="Walk T."/>
            <person name="White J."/>
            <person name="Yandava C."/>
            <person name="Burger G."/>
            <person name="Gray M.W."/>
            <person name="Holland P.W.H."/>
            <person name="King N."/>
            <person name="Lang F.B.F."/>
            <person name="Roger A.J."/>
            <person name="Ruiz-Trillo I."/>
            <person name="Lander E."/>
            <person name="Nusbaum C."/>
        </authorList>
    </citation>
    <scope>NUCLEOTIDE SEQUENCE [LARGE SCALE GENOMIC DNA]</scope>
    <source>
        <strain evidence="4">ATCC 38327</strain>
    </source>
</reference>
<reference evidence="3 4" key="1">
    <citation type="submission" date="2009-11" db="EMBL/GenBank/DDBJ databases">
        <title>Annotation of Allomyces macrogynus ATCC 38327.</title>
        <authorList>
            <consortium name="The Broad Institute Genome Sequencing Platform"/>
            <person name="Russ C."/>
            <person name="Cuomo C."/>
            <person name="Burger G."/>
            <person name="Gray M.W."/>
            <person name="Holland P.W.H."/>
            <person name="King N."/>
            <person name="Lang F.B.F."/>
            <person name="Roger A.J."/>
            <person name="Ruiz-Trillo I."/>
            <person name="Young S.K."/>
            <person name="Zeng Q."/>
            <person name="Gargeya S."/>
            <person name="Fitzgerald M."/>
            <person name="Haas B."/>
            <person name="Abouelleil A."/>
            <person name="Alvarado L."/>
            <person name="Arachchi H.M."/>
            <person name="Berlin A."/>
            <person name="Chapman S.B."/>
            <person name="Gearin G."/>
            <person name="Goldberg J."/>
            <person name="Griggs A."/>
            <person name="Gujja S."/>
            <person name="Hansen M."/>
            <person name="Heiman D."/>
            <person name="Howarth C."/>
            <person name="Larimer J."/>
            <person name="Lui A."/>
            <person name="MacDonald P.J.P."/>
            <person name="McCowen C."/>
            <person name="Montmayeur A."/>
            <person name="Murphy C."/>
            <person name="Neiman D."/>
            <person name="Pearson M."/>
            <person name="Priest M."/>
            <person name="Roberts A."/>
            <person name="Saif S."/>
            <person name="Shea T."/>
            <person name="Sisk P."/>
            <person name="Stolte C."/>
            <person name="Sykes S."/>
            <person name="Wortman J."/>
            <person name="Nusbaum C."/>
            <person name="Birren B."/>
        </authorList>
    </citation>
    <scope>NUCLEOTIDE SEQUENCE [LARGE SCALE GENOMIC DNA]</scope>
    <source>
        <strain evidence="3 4">ATCC 38327</strain>
    </source>
</reference>
<comment type="similarity">
    <text evidence="1">Belongs to the cyclin family.</text>
</comment>
<sequence length="307" mass="34256">MIDDLRDGLNTVAPPAALDRTPSMDHEIDPQLELRLRILACDLIQRAGRALSIPQFSVGTAQVLLHRFYFAASLKKFGVRDMVLGALFLATKLEETPRRMRDIINVVHHAVLLQQGHPDPPMLDVHGMEYADLERAMMRAEMYLLKYLAFHVHVAHPHMWLVNYLQAMRLARPPLAQTAWNYVNDSYRLPLLCMVQPHVVACAAIQLAADDHAVGLSEGWAALLNVRPADLEYVTAQIHHLATIPPLRWDLPVTADALAREWMGPDVAHRLSHDGWKESLATRGQIAVVAPAPPPPQLEPATPPHVG</sequence>
<name>A0A0L0S947_ALLM3</name>
<evidence type="ECO:0000259" key="2">
    <source>
        <dbReference type="SMART" id="SM00385"/>
    </source>
</evidence>
<dbReference type="SUPFAM" id="SSF47954">
    <property type="entry name" value="Cyclin-like"/>
    <property type="match status" value="2"/>
</dbReference>
<accession>A0A0L0S947</accession>
<dbReference type="STRING" id="578462.A0A0L0S947"/>
<dbReference type="GO" id="GO:0006357">
    <property type="term" value="P:regulation of transcription by RNA polymerase II"/>
    <property type="evidence" value="ECO:0007669"/>
    <property type="project" value="InterPro"/>
</dbReference>
<dbReference type="InterPro" id="IPR043198">
    <property type="entry name" value="Cyclin/Ssn8"/>
</dbReference>
<dbReference type="Gene3D" id="1.10.472.10">
    <property type="entry name" value="Cyclin-like"/>
    <property type="match status" value="2"/>
</dbReference>
<dbReference type="eggNOG" id="KOG0835">
    <property type="taxonomic scope" value="Eukaryota"/>
</dbReference>
<keyword evidence="1" id="KW-0195">Cyclin</keyword>
<dbReference type="EMBL" id="GG745334">
    <property type="protein sequence ID" value="KNE58962.1"/>
    <property type="molecule type" value="Genomic_DNA"/>
</dbReference>
<evidence type="ECO:0000256" key="1">
    <source>
        <dbReference type="RuleBase" id="RU000383"/>
    </source>
</evidence>
<dbReference type="PANTHER" id="PTHR10026">
    <property type="entry name" value="CYCLIN"/>
    <property type="match status" value="1"/>
</dbReference>
<gene>
    <name evidence="3" type="ORF">AMAG_03319</name>
</gene>
<evidence type="ECO:0000313" key="4">
    <source>
        <dbReference type="Proteomes" id="UP000054350"/>
    </source>
</evidence>
<dbReference type="Proteomes" id="UP000054350">
    <property type="component" value="Unassembled WGS sequence"/>
</dbReference>
<proteinExistence type="inferred from homology"/>
<dbReference type="InterPro" id="IPR013763">
    <property type="entry name" value="Cyclin-like_dom"/>
</dbReference>
<feature type="domain" description="Cyclin-like" evidence="2">
    <location>
        <begin position="159"/>
        <end position="240"/>
    </location>
</feature>
<dbReference type="Pfam" id="PF00134">
    <property type="entry name" value="Cyclin_N"/>
    <property type="match status" value="1"/>
</dbReference>
<organism evidence="3 4">
    <name type="scientific">Allomyces macrogynus (strain ATCC 38327)</name>
    <name type="common">Allomyces javanicus var. macrogynus</name>
    <dbReference type="NCBI Taxonomy" id="578462"/>
    <lineage>
        <taxon>Eukaryota</taxon>
        <taxon>Fungi</taxon>
        <taxon>Fungi incertae sedis</taxon>
        <taxon>Blastocladiomycota</taxon>
        <taxon>Blastocladiomycetes</taxon>
        <taxon>Blastocladiales</taxon>
        <taxon>Blastocladiaceae</taxon>
        <taxon>Allomyces</taxon>
    </lineage>
</organism>
<dbReference type="InterPro" id="IPR036915">
    <property type="entry name" value="Cyclin-like_sf"/>
</dbReference>
<dbReference type="SMART" id="SM00385">
    <property type="entry name" value="CYCLIN"/>
    <property type="match status" value="2"/>
</dbReference>
<evidence type="ECO:0000313" key="3">
    <source>
        <dbReference type="EMBL" id="KNE58962.1"/>
    </source>
</evidence>
<keyword evidence="4" id="KW-1185">Reference proteome</keyword>
<feature type="domain" description="Cyclin-like" evidence="2">
    <location>
        <begin position="42"/>
        <end position="146"/>
    </location>
</feature>